<evidence type="ECO:0000313" key="13">
    <source>
        <dbReference type="RefSeq" id="XP_029637757.2"/>
    </source>
</evidence>
<dbReference type="PIRSF" id="PIRSF016400">
    <property type="entry name" value="TRAP_beta"/>
    <property type="match status" value="1"/>
</dbReference>
<reference evidence="13" key="1">
    <citation type="submission" date="2025-08" db="UniProtKB">
        <authorList>
            <consortium name="RefSeq"/>
        </authorList>
    </citation>
    <scope>IDENTIFICATION</scope>
</reference>
<evidence type="ECO:0000256" key="7">
    <source>
        <dbReference type="ARBA" id="ARBA00022824"/>
    </source>
</evidence>
<keyword evidence="7" id="KW-0256">Endoplasmic reticulum</keyword>
<keyword evidence="12" id="KW-1185">Reference proteome</keyword>
<feature type="transmembrane region" description="Helical" evidence="11">
    <location>
        <begin position="180"/>
        <end position="201"/>
    </location>
</feature>
<dbReference type="RefSeq" id="XP_029637757.2">
    <property type="nucleotide sequence ID" value="XM_029781897.2"/>
</dbReference>
<evidence type="ECO:0000256" key="11">
    <source>
        <dbReference type="SAM" id="Phobius"/>
    </source>
</evidence>
<dbReference type="PANTHER" id="PTHR12861:SF3">
    <property type="entry name" value="TRANSLOCON-ASSOCIATED PROTEIN SUBUNIT BETA"/>
    <property type="match status" value="1"/>
</dbReference>
<dbReference type="Proteomes" id="UP000515154">
    <property type="component" value="Linkage group LG6"/>
</dbReference>
<protein>
    <recommendedName>
        <fullName evidence="4">Translocon-associated protein subunit beta</fullName>
    </recommendedName>
</protein>
<dbReference type="AlphaFoldDB" id="A0A6P7SH94"/>
<evidence type="ECO:0000256" key="6">
    <source>
        <dbReference type="ARBA" id="ARBA00022729"/>
    </source>
</evidence>
<evidence type="ECO:0000256" key="3">
    <source>
        <dbReference type="ARBA" id="ARBA00005610"/>
    </source>
</evidence>
<sequence length="216" mass="24468">MMLFGTVIEFVICFSLIGRSGCVMMNSLSLLSVSLSFLCLFALTLGAEDEKIARLLASKNVMNQYLVEGKDVTVEYRIFNVGEATATDVKLKEEGFPASDFSLVQGFLEVQWDRIAPKSNVTHAVVMKPLKFGFFNFTAAQLTYLPKDDAEERMIGYTSAPGEGGIINQKEFERRFSPHVLDWLIFAIMTLPSLGIPYMLWYRSKRKYDNVRSKRN</sequence>
<evidence type="ECO:0000256" key="10">
    <source>
        <dbReference type="ARBA" id="ARBA00023180"/>
    </source>
</evidence>
<evidence type="ECO:0000256" key="9">
    <source>
        <dbReference type="ARBA" id="ARBA00023136"/>
    </source>
</evidence>
<dbReference type="InterPro" id="IPR008856">
    <property type="entry name" value="TRAP_beta"/>
</dbReference>
<keyword evidence="5 11" id="KW-0812">Transmembrane</keyword>
<keyword evidence="8 11" id="KW-1133">Transmembrane helix</keyword>
<comment type="similarity">
    <text evidence="3">Belongs to the TRAP-beta family.</text>
</comment>
<dbReference type="PANTHER" id="PTHR12861">
    <property type="entry name" value="TRANSLOCON-ASSOCIATED PROTEIN, BETA SUBUNIT PRECURSOR TRAP-BETA SIGNAL SEQUENCE RECEPTOR BETA SUBUNIT"/>
    <property type="match status" value="1"/>
</dbReference>
<evidence type="ECO:0000313" key="12">
    <source>
        <dbReference type="Proteomes" id="UP000515154"/>
    </source>
</evidence>
<keyword evidence="9 11" id="KW-0472">Membrane</keyword>
<dbReference type="GO" id="GO:0005789">
    <property type="term" value="C:endoplasmic reticulum membrane"/>
    <property type="evidence" value="ECO:0007669"/>
    <property type="project" value="UniProtKB-SubCell"/>
</dbReference>
<evidence type="ECO:0000256" key="2">
    <source>
        <dbReference type="ARBA" id="ARBA00004115"/>
    </source>
</evidence>
<evidence type="ECO:0000256" key="1">
    <source>
        <dbReference type="ARBA" id="ARBA00002838"/>
    </source>
</evidence>
<keyword evidence="10" id="KW-0325">Glycoprotein</keyword>
<gene>
    <name evidence="13" type="primary">LOC115213000</name>
</gene>
<dbReference type="Pfam" id="PF05753">
    <property type="entry name" value="TRAP_beta"/>
    <property type="match status" value="1"/>
</dbReference>
<proteinExistence type="inferred from homology"/>
<evidence type="ECO:0000256" key="5">
    <source>
        <dbReference type="ARBA" id="ARBA00022692"/>
    </source>
</evidence>
<comment type="subcellular location">
    <subcellularLocation>
        <location evidence="2">Endoplasmic reticulum membrane</location>
        <topology evidence="2">Single-pass type I membrane protein</topology>
    </subcellularLocation>
</comment>
<evidence type="ECO:0000256" key="4">
    <source>
        <dbReference type="ARBA" id="ARBA00021110"/>
    </source>
</evidence>
<organism evidence="12 13">
    <name type="scientific">Octopus sinensis</name>
    <name type="common">East Asian common octopus</name>
    <dbReference type="NCBI Taxonomy" id="2607531"/>
    <lineage>
        <taxon>Eukaryota</taxon>
        <taxon>Metazoa</taxon>
        <taxon>Spiralia</taxon>
        <taxon>Lophotrochozoa</taxon>
        <taxon>Mollusca</taxon>
        <taxon>Cephalopoda</taxon>
        <taxon>Coleoidea</taxon>
        <taxon>Octopodiformes</taxon>
        <taxon>Octopoda</taxon>
        <taxon>Incirrata</taxon>
        <taxon>Octopodidae</taxon>
        <taxon>Octopus</taxon>
    </lineage>
</organism>
<name>A0A6P7SH94_9MOLL</name>
<keyword evidence="6" id="KW-0732">Signal</keyword>
<accession>A0A6P7SH94</accession>
<comment type="function">
    <text evidence="1">TRAP proteins are part of a complex whose function is to bind calcium to the ER membrane and thereby regulate the retention of ER resident proteins.</text>
</comment>
<evidence type="ECO:0000256" key="8">
    <source>
        <dbReference type="ARBA" id="ARBA00022989"/>
    </source>
</evidence>